<dbReference type="Gramene" id="AET1Gv20201200.7">
    <property type="protein sequence ID" value="AET1Gv20201200.7"/>
    <property type="gene ID" value="AET1Gv20201200"/>
</dbReference>
<reference evidence="2" key="4">
    <citation type="submission" date="2019-03" db="UniProtKB">
        <authorList>
            <consortium name="EnsemblPlants"/>
        </authorList>
    </citation>
    <scope>IDENTIFICATION</scope>
</reference>
<reference evidence="3" key="2">
    <citation type="journal article" date="2017" name="Nat. Plants">
        <title>The Aegilops tauschii genome reveals multiple impacts of transposons.</title>
        <authorList>
            <person name="Zhao G."/>
            <person name="Zou C."/>
            <person name="Li K."/>
            <person name="Wang K."/>
            <person name="Li T."/>
            <person name="Gao L."/>
            <person name="Zhang X."/>
            <person name="Wang H."/>
            <person name="Yang Z."/>
            <person name="Liu X."/>
            <person name="Jiang W."/>
            <person name="Mao L."/>
            <person name="Kong X."/>
            <person name="Jiao Y."/>
            <person name="Jia J."/>
        </authorList>
    </citation>
    <scope>NUCLEOTIDE SEQUENCE [LARGE SCALE GENOMIC DNA]</scope>
    <source>
        <strain evidence="3">cv. AL8/78</strain>
    </source>
</reference>
<protein>
    <submittedName>
        <fullName evidence="2">Uncharacterized protein</fullName>
    </submittedName>
</protein>
<dbReference type="AlphaFoldDB" id="A0A452XXG4"/>
<reference evidence="3" key="1">
    <citation type="journal article" date="2014" name="Science">
        <title>Ancient hybridizations among the ancestral genomes of bread wheat.</title>
        <authorList>
            <consortium name="International Wheat Genome Sequencing Consortium,"/>
            <person name="Marcussen T."/>
            <person name="Sandve S.R."/>
            <person name="Heier L."/>
            <person name="Spannagl M."/>
            <person name="Pfeifer M."/>
            <person name="Jakobsen K.S."/>
            <person name="Wulff B.B."/>
            <person name="Steuernagel B."/>
            <person name="Mayer K.F."/>
            <person name="Olsen O.A."/>
        </authorList>
    </citation>
    <scope>NUCLEOTIDE SEQUENCE [LARGE SCALE GENOMIC DNA]</scope>
    <source>
        <strain evidence="3">cv. AL8/78</strain>
    </source>
</reference>
<reference evidence="2" key="3">
    <citation type="journal article" date="2017" name="Nature">
        <title>Genome sequence of the progenitor of the wheat D genome Aegilops tauschii.</title>
        <authorList>
            <person name="Luo M.C."/>
            <person name="Gu Y.Q."/>
            <person name="Puiu D."/>
            <person name="Wang H."/>
            <person name="Twardziok S.O."/>
            <person name="Deal K.R."/>
            <person name="Huo N."/>
            <person name="Zhu T."/>
            <person name="Wang L."/>
            <person name="Wang Y."/>
            <person name="McGuire P.E."/>
            <person name="Liu S."/>
            <person name="Long H."/>
            <person name="Ramasamy R.K."/>
            <person name="Rodriguez J.C."/>
            <person name="Van S.L."/>
            <person name="Yuan L."/>
            <person name="Wang Z."/>
            <person name="Xia Z."/>
            <person name="Xiao L."/>
            <person name="Anderson O.D."/>
            <person name="Ouyang S."/>
            <person name="Liang Y."/>
            <person name="Zimin A.V."/>
            <person name="Pertea G."/>
            <person name="Qi P."/>
            <person name="Bennetzen J.L."/>
            <person name="Dai X."/>
            <person name="Dawson M.W."/>
            <person name="Muller H.G."/>
            <person name="Kugler K."/>
            <person name="Rivarola-Duarte L."/>
            <person name="Spannagl M."/>
            <person name="Mayer K.F.X."/>
            <person name="Lu F.H."/>
            <person name="Bevan M.W."/>
            <person name="Leroy P."/>
            <person name="Li P."/>
            <person name="You F.M."/>
            <person name="Sun Q."/>
            <person name="Liu Z."/>
            <person name="Lyons E."/>
            <person name="Wicker T."/>
            <person name="Salzberg S.L."/>
            <person name="Devos K.M."/>
            <person name="Dvorak J."/>
        </authorList>
    </citation>
    <scope>NUCLEOTIDE SEQUENCE [LARGE SCALE GENOMIC DNA]</scope>
    <source>
        <strain evidence="2">cv. AL8/78</strain>
    </source>
</reference>
<proteinExistence type="predicted"/>
<evidence type="ECO:0000256" key="1">
    <source>
        <dbReference type="SAM" id="MobiDB-lite"/>
    </source>
</evidence>
<name>A0A452XXG4_AEGTS</name>
<dbReference type="Proteomes" id="UP000015105">
    <property type="component" value="Chromosome 1D"/>
</dbReference>
<evidence type="ECO:0000313" key="3">
    <source>
        <dbReference type="Proteomes" id="UP000015105"/>
    </source>
</evidence>
<keyword evidence="3" id="KW-1185">Reference proteome</keyword>
<feature type="region of interest" description="Disordered" evidence="1">
    <location>
        <begin position="12"/>
        <end position="45"/>
    </location>
</feature>
<organism evidence="2 3">
    <name type="scientific">Aegilops tauschii subsp. strangulata</name>
    <name type="common">Goatgrass</name>
    <dbReference type="NCBI Taxonomy" id="200361"/>
    <lineage>
        <taxon>Eukaryota</taxon>
        <taxon>Viridiplantae</taxon>
        <taxon>Streptophyta</taxon>
        <taxon>Embryophyta</taxon>
        <taxon>Tracheophyta</taxon>
        <taxon>Spermatophyta</taxon>
        <taxon>Magnoliopsida</taxon>
        <taxon>Liliopsida</taxon>
        <taxon>Poales</taxon>
        <taxon>Poaceae</taxon>
        <taxon>BOP clade</taxon>
        <taxon>Pooideae</taxon>
        <taxon>Triticodae</taxon>
        <taxon>Triticeae</taxon>
        <taxon>Triticinae</taxon>
        <taxon>Aegilops</taxon>
    </lineage>
</organism>
<reference evidence="2" key="5">
    <citation type="journal article" date="2021" name="G3 (Bethesda)">
        <title>Aegilops tauschii genome assembly Aet v5.0 features greater sequence contiguity and improved annotation.</title>
        <authorList>
            <person name="Wang L."/>
            <person name="Zhu T."/>
            <person name="Rodriguez J.C."/>
            <person name="Deal K.R."/>
            <person name="Dubcovsky J."/>
            <person name="McGuire P.E."/>
            <person name="Lux T."/>
            <person name="Spannagl M."/>
            <person name="Mayer K.F.X."/>
            <person name="Baldrich P."/>
            <person name="Meyers B.C."/>
            <person name="Huo N."/>
            <person name="Gu Y.Q."/>
            <person name="Zhou H."/>
            <person name="Devos K.M."/>
            <person name="Bennetzen J.L."/>
            <person name="Unver T."/>
            <person name="Budak H."/>
            <person name="Gulick P.J."/>
            <person name="Galiba G."/>
            <person name="Kalapos B."/>
            <person name="Nelson D.R."/>
            <person name="Li P."/>
            <person name="You F.M."/>
            <person name="Luo M.C."/>
            <person name="Dvorak J."/>
        </authorList>
    </citation>
    <scope>NUCLEOTIDE SEQUENCE [LARGE SCALE GENOMIC DNA]</scope>
    <source>
        <strain evidence="2">cv. AL8/78</strain>
    </source>
</reference>
<sequence length="45" mass="5215">APDRLYLHRHPSHFGFLPKQNGKEKRKSYREIEGPGEGGKIKNKL</sequence>
<accession>A0A452XXG4</accession>
<dbReference type="EnsemblPlants" id="AET1Gv20201200.7">
    <property type="protein sequence ID" value="AET1Gv20201200.7"/>
    <property type="gene ID" value="AET1Gv20201200"/>
</dbReference>
<evidence type="ECO:0000313" key="2">
    <source>
        <dbReference type="EnsemblPlants" id="AET1Gv20201200.7"/>
    </source>
</evidence>